<feature type="transmembrane region" description="Helical" evidence="1">
    <location>
        <begin position="12"/>
        <end position="33"/>
    </location>
</feature>
<reference evidence="2 3" key="1">
    <citation type="journal article" date="2014" name="PLoS Genet.">
        <title>Phylogenetically driven sequencing of extremely halophilic archaea reveals strategies for static and dynamic osmo-response.</title>
        <authorList>
            <person name="Becker E.A."/>
            <person name="Seitzer P.M."/>
            <person name="Tritt A."/>
            <person name="Larsen D."/>
            <person name="Krusor M."/>
            <person name="Yao A.I."/>
            <person name="Wu D."/>
            <person name="Madern D."/>
            <person name="Eisen J.A."/>
            <person name="Darling A.E."/>
            <person name="Facciotti M.T."/>
        </authorList>
    </citation>
    <scope>NUCLEOTIDE SEQUENCE [LARGE SCALE GENOMIC DNA]</scope>
    <source>
        <strain evidence="2 3">ATCC 33799</strain>
    </source>
</reference>
<keyword evidence="1" id="KW-0472">Membrane</keyword>
<proteinExistence type="predicted"/>
<keyword evidence="3" id="KW-1185">Reference proteome</keyword>
<sequence>MLGANRGQAYSLEAIAGSVIVVMALLFALQSIIITPTTSSGVDPEVREDLRAQASDTLVIVDSNETADLSYYTRYWVPEIRTFEGGQNPSVGYGTNSPPEVLGTILKRTFTRNSRLYNIKVLYLHTNASDGRGRVPMVYRGQPAEGAVTASHTVTLYDNQTLTSGKTGTAELWEYETNPTSEAYYPIPNAVEGPVYNVVEVRLTVW</sequence>
<dbReference type="Pfam" id="PF23959">
    <property type="entry name" value="DUF7288"/>
    <property type="match status" value="1"/>
</dbReference>
<name>M0L0A4_9EURY</name>
<evidence type="ECO:0000313" key="2">
    <source>
        <dbReference type="EMBL" id="EMA26977.1"/>
    </source>
</evidence>
<dbReference type="PATRIC" id="fig|662475.6.peg.6"/>
<dbReference type="EMBL" id="AOLS01000001">
    <property type="protein sequence ID" value="EMA26977.1"/>
    <property type="molecule type" value="Genomic_DNA"/>
</dbReference>
<accession>M0L0A4</accession>
<dbReference type="AlphaFoldDB" id="M0L0A4"/>
<dbReference type="Proteomes" id="UP000011687">
    <property type="component" value="Unassembled WGS sequence"/>
</dbReference>
<protein>
    <submittedName>
        <fullName evidence="2">Uncharacterized protein</fullName>
    </submittedName>
</protein>
<dbReference type="RefSeq" id="WP_007187627.1">
    <property type="nucleotide sequence ID" value="NZ_AOLS01000001.1"/>
</dbReference>
<comment type="caution">
    <text evidence="2">The sequence shown here is derived from an EMBL/GenBank/DDBJ whole genome shotgun (WGS) entry which is preliminary data.</text>
</comment>
<organism evidence="2 3">
    <name type="scientific">Haloarcula marismortui ATCC 33799</name>
    <dbReference type="NCBI Taxonomy" id="662475"/>
    <lineage>
        <taxon>Archaea</taxon>
        <taxon>Methanobacteriati</taxon>
        <taxon>Methanobacteriota</taxon>
        <taxon>Stenosarchaea group</taxon>
        <taxon>Halobacteria</taxon>
        <taxon>Halobacteriales</taxon>
        <taxon>Haloarculaceae</taxon>
        <taxon>Haloarcula</taxon>
    </lineage>
</organism>
<keyword evidence="1" id="KW-0812">Transmembrane</keyword>
<evidence type="ECO:0000313" key="3">
    <source>
        <dbReference type="Proteomes" id="UP000011687"/>
    </source>
</evidence>
<evidence type="ECO:0000256" key="1">
    <source>
        <dbReference type="SAM" id="Phobius"/>
    </source>
</evidence>
<gene>
    <name evidence="2" type="ORF">C435_00035</name>
</gene>
<dbReference type="InterPro" id="IPR055712">
    <property type="entry name" value="DUF7288"/>
</dbReference>
<keyword evidence="1" id="KW-1133">Transmembrane helix</keyword>